<feature type="transmembrane region" description="Helical" evidence="1">
    <location>
        <begin position="342"/>
        <end position="363"/>
    </location>
</feature>
<feature type="transmembrane region" description="Helical" evidence="1">
    <location>
        <begin position="319"/>
        <end position="336"/>
    </location>
</feature>
<keyword evidence="3" id="KW-1185">Reference proteome</keyword>
<dbReference type="PANTHER" id="PTHR10983">
    <property type="entry name" value="1-ACYLGLYCEROL-3-PHOSPHATE ACYLTRANSFERASE-RELATED"/>
    <property type="match status" value="1"/>
</dbReference>
<evidence type="ECO:0008006" key="4">
    <source>
        <dbReference type="Google" id="ProtNLM"/>
    </source>
</evidence>
<evidence type="ECO:0000256" key="1">
    <source>
        <dbReference type="SAM" id="Phobius"/>
    </source>
</evidence>
<gene>
    <name evidence="2" type="ORF">ACHAWO_010239</name>
</gene>
<proteinExistence type="predicted"/>
<accession>A0ABD3NZ31</accession>
<keyword evidence="1" id="KW-0812">Transmembrane</keyword>
<organism evidence="2 3">
    <name type="scientific">Cyclotella atomus</name>
    <dbReference type="NCBI Taxonomy" id="382360"/>
    <lineage>
        <taxon>Eukaryota</taxon>
        <taxon>Sar</taxon>
        <taxon>Stramenopiles</taxon>
        <taxon>Ochrophyta</taxon>
        <taxon>Bacillariophyta</taxon>
        <taxon>Coscinodiscophyceae</taxon>
        <taxon>Thalassiosirophycidae</taxon>
        <taxon>Stephanodiscales</taxon>
        <taxon>Stephanodiscaceae</taxon>
        <taxon>Cyclotella</taxon>
    </lineage>
</organism>
<sequence>MFDLVFLGLPVFLLHKARILPKKLYLSITTTIINWTTPIVFFMPLVFSGSKVYCNDIALLEEAKASNSFLLSNHGSRIDWMVGMFVGFSRRLSTKKCERIRVGFVCEALIQFMPLIGWYRKLVCHDIFVWRSFVRDAPTIKANIGDFHAAAENRMLFLSPEGVVVDFGPKDMAYVKQCREFCIDQKYEPFDYVLTPRYKGSMTLLSAVQNGGPVVSICLAFIRDGKLLNCSLLSSDRVIPDIYTLNQGVGGSPVDIYIHLKRMHIAQDEKDPKQLMMENYKEKDAILAEWDKRVAAGTAADKDWMFQFEQVQSHQLEGILYQVAHAAVLVLIGLGFDRLDVLFSLCAVLFGLVSSCHTIGWLLNSTSMESVPFETGIKSIAQFLSNWREARSQVKVA</sequence>
<dbReference type="PANTHER" id="PTHR10983:SF16">
    <property type="entry name" value="LYSOCARDIOLIPIN ACYLTRANSFERASE 1"/>
    <property type="match status" value="1"/>
</dbReference>
<comment type="caution">
    <text evidence="2">The sequence shown here is derived from an EMBL/GenBank/DDBJ whole genome shotgun (WGS) entry which is preliminary data.</text>
</comment>
<reference evidence="2 3" key="1">
    <citation type="submission" date="2024-10" db="EMBL/GenBank/DDBJ databases">
        <title>Updated reference genomes for cyclostephanoid diatoms.</title>
        <authorList>
            <person name="Roberts W.R."/>
            <person name="Alverson A.J."/>
        </authorList>
    </citation>
    <scope>NUCLEOTIDE SEQUENCE [LARGE SCALE GENOMIC DNA]</scope>
    <source>
        <strain evidence="2 3">AJA010-31</strain>
    </source>
</reference>
<name>A0ABD3NZ31_9STRA</name>
<evidence type="ECO:0000313" key="3">
    <source>
        <dbReference type="Proteomes" id="UP001530400"/>
    </source>
</evidence>
<evidence type="ECO:0000313" key="2">
    <source>
        <dbReference type="EMBL" id="KAL3781180.1"/>
    </source>
</evidence>
<keyword evidence="1" id="KW-1133">Transmembrane helix</keyword>
<dbReference type="EMBL" id="JALLPJ020000858">
    <property type="protein sequence ID" value="KAL3781180.1"/>
    <property type="molecule type" value="Genomic_DNA"/>
</dbReference>
<keyword evidence="1" id="KW-0472">Membrane</keyword>
<protein>
    <recommendedName>
        <fullName evidence="4">Phospholipid/glycerol acyltransferase domain-containing protein</fullName>
    </recommendedName>
</protein>
<dbReference type="AlphaFoldDB" id="A0ABD3NZ31"/>
<dbReference type="Proteomes" id="UP001530400">
    <property type="component" value="Unassembled WGS sequence"/>
</dbReference>